<dbReference type="PANTHER" id="PTHR46148">
    <property type="entry name" value="CHROMO DOMAIN-CONTAINING PROTEIN"/>
    <property type="match status" value="1"/>
</dbReference>
<proteinExistence type="predicted"/>
<dbReference type="OrthoDB" id="912587at2759"/>
<name>A0A5B6UW37_9ROSI</name>
<comment type="caution">
    <text evidence="1">The sequence shown here is derived from an EMBL/GenBank/DDBJ whole genome shotgun (WGS) entry which is preliminary data.</text>
</comment>
<gene>
    <name evidence="1" type="ORF">EPI10_028188</name>
</gene>
<evidence type="ECO:0000313" key="1">
    <source>
        <dbReference type="EMBL" id="KAA3461633.1"/>
    </source>
</evidence>
<dbReference type="PANTHER" id="PTHR46148:SF44">
    <property type="entry name" value="GAG-POL POLYPROTEIN"/>
    <property type="match status" value="1"/>
</dbReference>
<protein>
    <submittedName>
        <fullName evidence="1">ABC transporter G family member 33-like</fullName>
    </submittedName>
</protein>
<dbReference type="AlphaFoldDB" id="A0A5B6UW37"/>
<sequence>MLRRYRSDPSHIVPVEEVEMRSDLSFEEEPVEILDRDVKVLRKKTVPLVKLVNDFICDTSSPTKPMTDINYDPMKLPNGPITRSRAKQFKDAAMVLVAQIWNDDRKESKNMLNYYNFFGVEYTN</sequence>
<organism evidence="1 2">
    <name type="scientific">Gossypium australe</name>
    <dbReference type="NCBI Taxonomy" id="47621"/>
    <lineage>
        <taxon>Eukaryota</taxon>
        <taxon>Viridiplantae</taxon>
        <taxon>Streptophyta</taxon>
        <taxon>Embryophyta</taxon>
        <taxon>Tracheophyta</taxon>
        <taxon>Spermatophyta</taxon>
        <taxon>Magnoliopsida</taxon>
        <taxon>eudicotyledons</taxon>
        <taxon>Gunneridae</taxon>
        <taxon>Pentapetalae</taxon>
        <taxon>rosids</taxon>
        <taxon>malvids</taxon>
        <taxon>Malvales</taxon>
        <taxon>Malvaceae</taxon>
        <taxon>Malvoideae</taxon>
        <taxon>Gossypium</taxon>
    </lineage>
</organism>
<evidence type="ECO:0000313" key="2">
    <source>
        <dbReference type="Proteomes" id="UP000325315"/>
    </source>
</evidence>
<dbReference type="EMBL" id="SMMG02000009">
    <property type="protein sequence ID" value="KAA3461633.1"/>
    <property type="molecule type" value="Genomic_DNA"/>
</dbReference>
<reference evidence="2" key="1">
    <citation type="journal article" date="2019" name="Plant Biotechnol. J.">
        <title>Genome sequencing of the Australian wild diploid species Gossypium australe highlights disease resistance and delayed gland morphogenesis.</title>
        <authorList>
            <person name="Cai Y."/>
            <person name="Cai X."/>
            <person name="Wang Q."/>
            <person name="Wang P."/>
            <person name="Zhang Y."/>
            <person name="Cai C."/>
            <person name="Xu Y."/>
            <person name="Wang K."/>
            <person name="Zhou Z."/>
            <person name="Wang C."/>
            <person name="Geng S."/>
            <person name="Li B."/>
            <person name="Dong Q."/>
            <person name="Hou Y."/>
            <person name="Wang H."/>
            <person name="Ai P."/>
            <person name="Liu Z."/>
            <person name="Yi F."/>
            <person name="Sun M."/>
            <person name="An G."/>
            <person name="Cheng J."/>
            <person name="Zhang Y."/>
            <person name="Shi Q."/>
            <person name="Xie Y."/>
            <person name="Shi X."/>
            <person name="Chang Y."/>
            <person name="Huang F."/>
            <person name="Chen Y."/>
            <person name="Hong S."/>
            <person name="Mi L."/>
            <person name="Sun Q."/>
            <person name="Zhang L."/>
            <person name="Zhou B."/>
            <person name="Peng R."/>
            <person name="Zhang X."/>
            <person name="Liu F."/>
        </authorList>
    </citation>
    <scope>NUCLEOTIDE SEQUENCE [LARGE SCALE GENOMIC DNA]</scope>
    <source>
        <strain evidence="2">cv. PA1801</strain>
    </source>
</reference>
<keyword evidence="2" id="KW-1185">Reference proteome</keyword>
<accession>A0A5B6UW37</accession>
<dbReference type="Proteomes" id="UP000325315">
    <property type="component" value="Unassembled WGS sequence"/>
</dbReference>